<accession>A0A820G2N3</accession>
<evidence type="ECO:0000256" key="3">
    <source>
        <dbReference type="ARBA" id="ARBA00022753"/>
    </source>
</evidence>
<dbReference type="InterPro" id="IPR001715">
    <property type="entry name" value="CH_dom"/>
</dbReference>
<protein>
    <recommendedName>
        <fullName evidence="6">Calponin-homology (CH) domain-containing protein</fullName>
    </recommendedName>
</protein>
<organism evidence="7 8">
    <name type="scientific">Rotaria socialis</name>
    <dbReference type="NCBI Taxonomy" id="392032"/>
    <lineage>
        <taxon>Eukaryota</taxon>
        <taxon>Metazoa</taxon>
        <taxon>Spiralia</taxon>
        <taxon>Gnathifera</taxon>
        <taxon>Rotifera</taxon>
        <taxon>Eurotatoria</taxon>
        <taxon>Bdelloidea</taxon>
        <taxon>Philodinida</taxon>
        <taxon>Philodinidae</taxon>
        <taxon>Rotaria</taxon>
    </lineage>
</organism>
<dbReference type="AlphaFoldDB" id="A0A820G2N3"/>
<name>A0A820G2N3_9BILA</name>
<dbReference type="Proteomes" id="UP000663873">
    <property type="component" value="Unassembled WGS sequence"/>
</dbReference>
<sequence>MSHTNTNARSLRDQLQQQRPQVNQYGNISNYRHDQKHDILFQCINCGRHQTVCLIFQPNATKVLRTGASRNMNQCPCPQNLFTFLSTSNGKKLYLCKYLKIMFADIVPSQGFQYDSPQYSPQTTIYEENKFLPTARQVSTISETQQREEEEETPPALHRSNYALDLRRLNDENNSKKVIEKNMKGFVDGCVRSSLNEISYANTEGETKDIVEVEIEYDPILGNVKSTRKRSSTIVTNLDNDYRPMNHRYQSNDNNNSRYRTASSDTERDNNTPIWARRRVSNSTVKPSDLIRENDKKEKLQATVLRRLSRADLAGDNVAPNSTVRPQISSQNATKTKDTILRWCQDLTQYYKGVNIQNFSSSWNNGLAFCAIVHRYFPDEFSFDTLSADDPRQNFDLAFTVAYERAGIEPLIDTDDMILMGPKPDGKVVFTYVQSLYRHLSRIQPPAVMRERW</sequence>
<evidence type="ECO:0000256" key="4">
    <source>
        <dbReference type="ARBA" id="ARBA00023054"/>
    </source>
</evidence>
<evidence type="ECO:0000256" key="5">
    <source>
        <dbReference type="SAM" id="MobiDB-lite"/>
    </source>
</evidence>
<keyword evidence="3" id="KW-0967">Endosome</keyword>
<comment type="caution">
    <text evidence="7">The sequence shown here is derived from an EMBL/GenBank/DDBJ whole genome shotgun (WGS) entry which is preliminary data.</text>
</comment>
<proteinExistence type="predicted"/>
<feature type="region of interest" description="Disordered" evidence="5">
    <location>
        <begin position="239"/>
        <end position="271"/>
    </location>
</feature>
<feature type="domain" description="Calponin-homology (CH)" evidence="6">
    <location>
        <begin position="334"/>
        <end position="441"/>
    </location>
</feature>
<keyword evidence="4" id="KW-0175">Coiled coil</keyword>
<dbReference type="GO" id="GO:0005768">
    <property type="term" value="C:endosome"/>
    <property type="evidence" value="ECO:0007669"/>
    <property type="project" value="UniProtKB-SubCell"/>
</dbReference>
<keyword evidence="8" id="KW-1185">Reference proteome</keyword>
<comment type="subcellular location">
    <subcellularLocation>
        <location evidence="1">Endosome</location>
    </subcellularLocation>
</comment>
<dbReference type="InterPro" id="IPR050540">
    <property type="entry name" value="F-actin_Monoox_Mical"/>
</dbReference>
<dbReference type="Gene3D" id="1.10.418.10">
    <property type="entry name" value="Calponin-like domain"/>
    <property type="match status" value="1"/>
</dbReference>
<evidence type="ECO:0000259" key="6">
    <source>
        <dbReference type="PROSITE" id="PS50021"/>
    </source>
</evidence>
<dbReference type="Pfam" id="PF00307">
    <property type="entry name" value="CH"/>
    <property type="match status" value="1"/>
</dbReference>
<evidence type="ECO:0000256" key="1">
    <source>
        <dbReference type="ARBA" id="ARBA00004177"/>
    </source>
</evidence>
<reference evidence="7" key="1">
    <citation type="submission" date="2021-02" db="EMBL/GenBank/DDBJ databases">
        <authorList>
            <person name="Nowell W R."/>
        </authorList>
    </citation>
    <scope>NUCLEOTIDE SEQUENCE</scope>
</reference>
<dbReference type="PANTHER" id="PTHR23167">
    <property type="entry name" value="CALPONIN HOMOLOGY DOMAIN-CONTAINING PROTEIN DDB_G0272472-RELATED"/>
    <property type="match status" value="1"/>
</dbReference>
<dbReference type="FunFam" id="1.10.418.10:FF:000023">
    <property type="entry name" value="EH domain-binding protein 1 isoform X1"/>
    <property type="match status" value="1"/>
</dbReference>
<gene>
    <name evidence="7" type="ORF">UJA718_LOCUS10941</name>
</gene>
<evidence type="ECO:0000313" key="7">
    <source>
        <dbReference type="EMBL" id="CAF4273547.1"/>
    </source>
</evidence>
<dbReference type="InterPro" id="IPR036872">
    <property type="entry name" value="CH_dom_sf"/>
</dbReference>
<dbReference type="PROSITE" id="PS50021">
    <property type="entry name" value="CH"/>
    <property type="match status" value="1"/>
</dbReference>
<feature type="compositionally biased region" description="Polar residues" evidence="5">
    <location>
        <begin position="248"/>
        <end position="264"/>
    </location>
</feature>
<dbReference type="SMART" id="SM00033">
    <property type="entry name" value="CH"/>
    <property type="match status" value="1"/>
</dbReference>
<dbReference type="EMBL" id="CAJOBP010001310">
    <property type="protein sequence ID" value="CAF4273547.1"/>
    <property type="molecule type" value="Genomic_DNA"/>
</dbReference>
<dbReference type="SUPFAM" id="SSF47576">
    <property type="entry name" value="Calponin-homology domain, CH-domain"/>
    <property type="match status" value="1"/>
</dbReference>
<keyword evidence="2" id="KW-0597">Phosphoprotein</keyword>
<evidence type="ECO:0000313" key="8">
    <source>
        <dbReference type="Proteomes" id="UP000663873"/>
    </source>
</evidence>
<dbReference type="PANTHER" id="PTHR23167:SF88">
    <property type="entry name" value="CALPONIN-HOMOLOGY (CH) DOMAIN-CONTAINING PROTEIN"/>
    <property type="match status" value="1"/>
</dbReference>
<evidence type="ECO:0000256" key="2">
    <source>
        <dbReference type="ARBA" id="ARBA00022553"/>
    </source>
</evidence>